<keyword evidence="9" id="KW-0548">Nucleotidyltransferase</keyword>
<dbReference type="GO" id="GO:0005525">
    <property type="term" value="F:GTP binding"/>
    <property type="evidence" value="ECO:0007669"/>
    <property type="project" value="UniProtKB-KW"/>
</dbReference>
<dbReference type="PANTHER" id="PTHR19136">
    <property type="entry name" value="MOLYBDENUM COFACTOR GUANYLYLTRANSFERASE"/>
    <property type="match status" value="1"/>
</dbReference>
<keyword evidence="7" id="KW-0501">Molybdenum cofactor biosynthesis</keyword>
<reference evidence="9" key="1">
    <citation type="submission" date="2018-06" db="EMBL/GenBank/DDBJ databases">
        <authorList>
            <person name="Zhirakovskaya E."/>
        </authorList>
    </citation>
    <scope>NUCLEOTIDE SEQUENCE</scope>
</reference>
<keyword evidence="1" id="KW-0963">Cytoplasm</keyword>
<dbReference type="PANTHER" id="PTHR19136:SF81">
    <property type="entry name" value="MOLYBDENUM COFACTOR GUANYLYLTRANSFERASE"/>
    <property type="match status" value="1"/>
</dbReference>
<dbReference type="HAMAP" id="MF_00316">
    <property type="entry name" value="MobA"/>
    <property type="match status" value="1"/>
</dbReference>
<dbReference type="NCBIfam" id="TIGR02665">
    <property type="entry name" value="molyb_mobA"/>
    <property type="match status" value="1"/>
</dbReference>
<keyword evidence="4" id="KW-0547">Nucleotide-binding</keyword>
<proteinExistence type="inferred from homology"/>
<dbReference type="Pfam" id="PF12804">
    <property type="entry name" value="NTP_transf_3"/>
    <property type="match status" value="1"/>
</dbReference>
<keyword evidence="6" id="KW-0342">GTP-binding</keyword>
<evidence type="ECO:0000256" key="1">
    <source>
        <dbReference type="ARBA" id="ARBA00022490"/>
    </source>
</evidence>
<dbReference type="AlphaFoldDB" id="A0A3B1APE2"/>
<sequence>MHLNGIPTPTKGNTSGLILAGGRGQRFNNQDKGFIPFQGKTLAEHAIARLAPQVNTVLVSANRHLDDYQKLEATCVQDIFSDYPGPLAGVHAALKHTELDWLVSVACDTPCFPTDYVKKLSAALSQSSSLIAVAKSNSRLQNVFMLVHKTLFRSLDKFIRNGERKAQIWLEQHNPVIVDFNKPAHAFYNINTPEDLAEIEKLQCND</sequence>
<dbReference type="GO" id="GO:1902758">
    <property type="term" value="P:bis(molybdopterin guanine dinucleotide)molybdenum biosynthetic process"/>
    <property type="evidence" value="ECO:0007669"/>
    <property type="project" value="TreeGrafter"/>
</dbReference>
<feature type="domain" description="MobA-like NTP transferase" evidence="8">
    <location>
        <begin position="16"/>
        <end position="175"/>
    </location>
</feature>
<gene>
    <name evidence="9" type="ORF">MNBD_GAMMA23-2310</name>
</gene>
<evidence type="ECO:0000259" key="8">
    <source>
        <dbReference type="Pfam" id="PF12804"/>
    </source>
</evidence>
<keyword evidence="2 9" id="KW-0808">Transferase</keyword>
<evidence type="ECO:0000256" key="4">
    <source>
        <dbReference type="ARBA" id="ARBA00022741"/>
    </source>
</evidence>
<dbReference type="CDD" id="cd02503">
    <property type="entry name" value="MobA"/>
    <property type="match status" value="1"/>
</dbReference>
<dbReference type="InterPro" id="IPR025877">
    <property type="entry name" value="MobA-like_NTP_Trfase"/>
</dbReference>
<evidence type="ECO:0000256" key="6">
    <source>
        <dbReference type="ARBA" id="ARBA00023134"/>
    </source>
</evidence>
<evidence type="ECO:0000313" key="9">
    <source>
        <dbReference type="EMBL" id="VAW94556.1"/>
    </source>
</evidence>
<organism evidence="9">
    <name type="scientific">hydrothermal vent metagenome</name>
    <dbReference type="NCBI Taxonomy" id="652676"/>
    <lineage>
        <taxon>unclassified sequences</taxon>
        <taxon>metagenomes</taxon>
        <taxon>ecological metagenomes</taxon>
    </lineage>
</organism>
<dbReference type="EC" id="2.7.7.77" evidence="9"/>
<keyword evidence="5" id="KW-0460">Magnesium</keyword>
<protein>
    <submittedName>
        <fullName evidence="9">Molybdenum cofactor guanylyltransferase</fullName>
        <ecNumber evidence="9">2.7.7.77</ecNumber>
    </submittedName>
</protein>
<name>A0A3B1APE2_9ZZZZ</name>
<dbReference type="InterPro" id="IPR013482">
    <property type="entry name" value="Molybde_CF_guanTrfase"/>
</dbReference>
<dbReference type="GO" id="GO:0061603">
    <property type="term" value="F:molybdenum cofactor guanylyltransferase activity"/>
    <property type="evidence" value="ECO:0007669"/>
    <property type="project" value="UniProtKB-EC"/>
</dbReference>
<evidence type="ECO:0000256" key="2">
    <source>
        <dbReference type="ARBA" id="ARBA00022679"/>
    </source>
</evidence>
<evidence type="ECO:0000256" key="3">
    <source>
        <dbReference type="ARBA" id="ARBA00022723"/>
    </source>
</evidence>
<dbReference type="SUPFAM" id="SSF53448">
    <property type="entry name" value="Nucleotide-diphospho-sugar transferases"/>
    <property type="match status" value="1"/>
</dbReference>
<evidence type="ECO:0000256" key="5">
    <source>
        <dbReference type="ARBA" id="ARBA00022842"/>
    </source>
</evidence>
<keyword evidence="3" id="KW-0479">Metal-binding</keyword>
<evidence type="ECO:0000256" key="7">
    <source>
        <dbReference type="ARBA" id="ARBA00023150"/>
    </source>
</evidence>
<dbReference type="Gene3D" id="3.90.550.10">
    <property type="entry name" value="Spore Coat Polysaccharide Biosynthesis Protein SpsA, Chain A"/>
    <property type="match status" value="1"/>
</dbReference>
<dbReference type="GO" id="GO:0046872">
    <property type="term" value="F:metal ion binding"/>
    <property type="evidence" value="ECO:0007669"/>
    <property type="project" value="UniProtKB-KW"/>
</dbReference>
<dbReference type="EMBL" id="UOFT01000039">
    <property type="protein sequence ID" value="VAW94556.1"/>
    <property type="molecule type" value="Genomic_DNA"/>
</dbReference>
<dbReference type="InterPro" id="IPR029044">
    <property type="entry name" value="Nucleotide-diphossugar_trans"/>
</dbReference>
<accession>A0A3B1APE2</accession>